<feature type="binding site" evidence="5">
    <location>
        <position position="210"/>
    </location>
    <ligand>
        <name>pyruvate</name>
        <dbReference type="ChEBI" id="CHEBI:15361"/>
    </ligand>
</feature>
<name>A0A412Z3A1_9FIRM</name>
<dbReference type="PANTHER" id="PTHR12128:SF66">
    <property type="entry name" value="4-HYDROXY-2-OXOGLUTARATE ALDOLASE, MITOCHONDRIAL"/>
    <property type="match status" value="1"/>
</dbReference>
<gene>
    <name evidence="6" type="ORF">DWW02_17205</name>
</gene>
<accession>A0A412Z3A1</accession>
<evidence type="ECO:0000256" key="3">
    <source>
        <dbReference type="PIRNR" id="PIRNR001365"/>
    </source>
</evidence>
<sequence length="299" mass="32761">MVKRVDGIFVPVVTPFDSENQSVGTEMLEYNIERLNHTDISGYMPLGSNGESFMMTDDECCRVIAAVKKVAAKEKLIFAGTGRESEYYTIEFTKRIAQYGVDAVFVLTPHYFPKQMGQDCLRSYYEQVADRSPVPILLYQAPAYAAGVSLETATVAQLAKHPNIIGMKGTASNTAGCYMEAMDNETSFSILAGTFGAFCENVRDGAAGGVLSCANYIPHRACELYNLVKAENCQADILYQKITGLINQTTGPLGVGGVKMAMNILGYQGGVTRRPLPYPKESQVRDARSIFMRGDLECR</sequence>
<comment type="caution">
    <text evidence="6">The sequence shown here is derived from an EMBL/GenBank/DDBJ whole genome shotgun (WGS) entry which is preliminary data.</text>
</comment>
<dbReference type="SUPFAM" id="SSF51569">
    <property type="entry name" value="Aldolase"/>
    <property type="match status" value="1"/>
</dbReference>
<dbReference type="PANTHER" id="PTHR12128">
    <property type="entry name" value="DIHYDRODIPICOLINATE SYNTHASE"/>
    <property type="match status" value="1"/>
</dbReference>
<dbReference type="Proteomes" id="UP000284543">
    <property type="component" value="Unassembled WGS sequence"/>
</dbReference>
<organism evidence="6 7">
    <name type="scientific">Enterocloster bolteae</name>
    <dbReference type="NCBI Taxonomy" id="208479"/>
    <lineage>
        <taxon>Bacteria</taxon>
        <taxon>Bacillati</taxon>
        <taxon>Bacillota</taxon>
        <taxon>Clostridia</taxon>
        <taxon>Lachnospirales</taxon>
        <taxon>Lachnospiraceae</taxon>
        <taxon>Enterocloster</taxon>
    </lineage>
</organism>
<dbReference type="GO" id="GO:0008840">
    <property type="term" value="F:4-hydroxy-tetrahydrodipicolinate synthase activity"/>
    <property type="evidence" value="ECO:0007669"/>
    <property type="project" value="TreeGrafter"/>
</dbReference>
<evidence type="ECO:0000256" key="2">
    <source>
        <dbReference type="ARBA" id="ARBA00023239"/>
    </source>
</evidence>
<evidence type="ECO:0000256" key="1">
    <source>
        <dbReference type="ARBA" id="ARBA00007592"/>
    </source>
</evidence>
<proteinExistence type="inferred from homology"/>
<dbReference type="SMART" id="SM01130">
    <property type="entry name" value="DHDPS"/>
    <property type="match status" value="1"/>
</dbReference>
<keyword evidence="2 3" id="KW-0456">Lyase</keyword>
<reference evidence="6 7" key="1">
    <citation type="submission" date="2018-08" db="EMBL/GenBank/DDBJ databases">
        <title>A genome reference for cultivated species of the human gut microbiota.</title>
        <authorList>
            <person name="Zou Y."/>
            <person name="Xue W."/>
            <person name="Luo G."/>
        </authorList>
    </citation>
    <scope>NUCLEOTIDE SEQUENCE [LARGE SCALE GENOMIC DNA]</scope>
    <source>
        <strain evidence="6 7">AF14-18</strain>
    </source>
</reference>
<feature type="active site" description="Proton donor/acceptor" evidence="4">
    <location>
        <position position="139"/>
    </location>
</feature>
<dbReference type="CDD" id="cd00408">
    <property type="entry name" value="DHDPS-like"/>
    <property type="match status" value="1"/>
</dbReference>
<dbReference type="AlphaFoldDB" id="A0A412Z3A1"/>
<evidence type="ECO:0000313" key="6">
    <source>
        <dbReference type="EMBL" id="RGV74401.1"/>
    </source>
</evidence>
<evidence type="ECO:0000256" key="4">
    <source>
        <dbReference type="PIRSR" id="PIRSR001365-1"/>
    </source>
</evidence>
<dbReference type="Gene3D" id="3.20.20.70">
    <property type="entry name" value="Aldolase class I"/>
    <property type="match status" value="1"/>
</dbReference>
<dbReference type="EMBL" id="QRZM01000007">
    <property type="protein sequence ID" value="RGV74401.1"/>
    <property type="molecule type" value="Genomic_DNA"/>
</dbReference>
<feature type="active site" description="Schiff-base intermediate with substrate" evidence="4">
    <location>
        <position position="168"/>
    </location>
</feature>
<comment type="similarity">
    <text evidence="1 3">Belongs to the DapA family.</text>
</comment>
<evidence type="ECO:0000313" key="7">
    <source>
        <dbReference type="Proteomes" id="UP000284543"/>
    </source>
</evidence>
<evidence type="ECO:0000256" key="5">
    <source>
        <dbReference type="PIRSR" id="PIRSR001365-2"/>
    </source>
</evidence>
<dbReference type="Pfam" id="PF00701">
    <property type="entry name" value="DHDPS"/>
    <property type="match status" value="1"/>
</dbReference>
<dbReference type="InterPro" id="IPR002220">
    <property type="entry name" value="DapA-like"/>
</dbReference>
<dbReference type="PIRSF" id="PIRSF001365">
    <property type="entry name" value="DHDPS"/>
    <property type="match status" value="1"/>
</dbReference>
<dbReference type="InterPro" id="IPR013785">
    <property type="entry name" value="Aldolase_TIM"/>
</dbReference>
<protein>
    <submittedName>
        <fullName evidence="6">Dihydrodipicolinate synthase family protein</fullName>
    </submittedName>
</protein>
<dbReference type="RefSeq" id="WP_118019020.1">
    <property type="nucleotide sequence ID" value="NZ_CAUFHZ010000003.1"/>
</dbReference>